<dbReference type="Proteomes" id="UP000267821">
    <property type="component" value="Unassembled WGS sequence"/>
</dbReference>
<keyword evidence="2" id="KW-1133">Transmembrane helix</keyword>
<organism evidence="3 4">
    <name type="scientific">Terfezia boudieri ATCC MYA-4762</name>
    <dbReference type="NCBI Taxonomy" id="1051890"/>
    <lineage>
        <taxon>Eukaryota</taxon>
        <taxon>Fungi</taxon>
        <taxon>Dikarya</taxon>
        <taxon>Ascomycota</taxon>
        <taxon>Pezizomycotina</taxon>
        <taxon>Pezizomycetes</taxon>
        <taxon>Pezizales</taxon>
        <taxon>Pezizaceae</taxon>
        <taxon>Terfezia</taxon>
    </lineage>
</organism>
<protein>
    <submittedName>
        <fullName evidence="3">Uncharacterized protein</fullName>
    </submittedName>
</protein>
<gene>
    <name evidence="3" type="ORF">L211DRAFT_830214</name>
</gene>
<evidence type="ECO:0000256" key="1">
    <source>
        <dbReference type="SAM" id="MobiDB-lite"/>
    </source>
</evidence>
<feature type="transmembrane region" description="Helical" evidence="2">
    <location>
        <begin position="368"/>
        <end position="387"/>
    </location>
</feature>
<dbReference type="STRING" id="1051890.A0A3N4LAH0"/>
<dbReference type="AlphaFoldDB" id="A0A3N4LAH0"/>
<feature type="region of interest" description="Disordered" evidence="1">
    <location>
        <begin position="1"/>
        <end position="25"/>
    </location>
</feature>
<keyword evidence="2" id="KW-0472">Membrane</keyword>
<reference evidence="3 4" key="1">
    <citation type="journal article" date="2018" name="Nat. Ecol. Evol.">
        <title>Pezizomycetes genomes reveal the molecular basis of ectomycorrhizal truffle lifestyle.</title>
        <authorList>
            <person name="Murat C."/>
            <person name="Payen T."/>
            <person name="Noel B."/>
            <person name="Kuo A."/>
            <person name="Morin E."/>
            <person name="Chen J."/>
            <person name="Kohler A."/>
            <person name="Krizsan K."/>
            <person name="Balestrini R."/>
            <person name="Da Silva C."/>
            <person name="Montanini B."/>
            <person name="Hainaut M."/>
            <person name="Levati E."/>
            <person name="Barry K.W."/>
            <person name="Belfiori B."/>
            <person name="Cichocki N."/>
            <person name="Clum A."/>
            <person name="Dockter R.B."/>
            <person name="Fauchery L."/>
            <person name="Guy J."/>
            <person name="Iotti M."/>
            <person name="Le Tacon F."/>
            <person name="Lindquist E.A."/>
            <person name="Lipzen A."/>
            <person name="Malagnac F."/>
            <person name="Mello A."/>
            <person name="Molinier V."/>
            <person name="Miyauchi S."/>
            <person name="Poulain J."/>
            <person name="Riccioni C."/>
            <person name="Rubini A."/>
            <person name="Sitrit Y."/>
            <person name="Splivallo R."/>
            <person name="Traeger S."/>
            <person name="Wang M."/>
            <person name="Zifcakova L."/>
            <person name="Wipf D."/>
            <person name="Zambonelli A."/>
            <person name="Paolocci F."/>
            <person name="Nowrousian M."/>
            <person name="Ottonello S."/>
            <person name="Baldrian P."/>
            <person name="Spatafora J.W."/>
            <person name="Henrissat B."/>
            <person name="Nagy L.G."/>
            <person name="Aury J.M."/>
            <person name="Wincker P."/>
            <person name="Grigoriev I.V."/>
            <person name="Bonfante P."/>
            <person name="Martin F.M."/>
        </authorList>
    </citation>
    <scope>NUCLEOTIDE SEQUENCE [LARGE SCALE GENOMIC DNA]</scope>
    <source>
        <strain evidence="3 4">ATCC MYA-4762</strain>
    </source>
</reference>
<feature type="transmembrane region" description="Helical" evidence="2">
    <location>
        <begin position="226"/>
        <end position="248"/>
    </location>
</feature>
<keyword evidence="2" id="KW-0812">Transmembrane</keyword>
<feature type="transmembrane region" description="Helical" evidence="2">
    <location>
        <begin position="31"/>
        <end position="53"/>
    </location>
</feature>
<evidence type="ECO:0000313" key="3">
    <source>
        <dbReference type="EMBL" id="RPB19636.1"/>
    </source>
</evidence>
<dbReference type="EMBL" id="ML121586">
    <property type="protein sequence ID" value="RPB19636.1"/>
    <property type="molecule type" value="Genomic_DNA"/>
</dbReference>
<feature type="transmembrane region" description="Helical" evidence="2">
    <location>
        <begin position="407"/>
        <end position="430"/>
    </location>
</feature>
<keyword evidence="4" id="KW-1185">Reference proteome</keyword>
<feature type="region of interest" description="Disordered" evidence="1">
    <location>
        <begin position="447"/>
        <end position="490"/>
    </location>
</feature>
<feature type="transmembrane region" description="Helical" evidence="2">
    <location>
        <begin position="73"/>
        <end position="92"/>
    </location>
</feature>
<evidence type="ECO:0000313" key="4">
    <source>
        <dbReference type="Proteomes" id="UP000267821"/>
    </source>
</evidence>
<proteinExistence type="predicted"/>
<accession>A0A3N4LAH0</accession>
<feature type="transmembrane region" description="Helical" evidence="2">
    <location>
        <begin position="99"/>
        <end position="121"/>
    </location>
</feature>
<feature type="transmembrane region" description="Helical" evidence="2">
    <location>
        <begin position="163"/>
        <end position="185"/>
    </location>
</feature>
<evidence type="ECO:0000256" key="2">
    <source>
        <dbReference type="SAM" id="Phobius"/>
    </source>
</evidence>
<dbReference type="OrthoDB" id="3945378at2759"/>
<feature type="compositionally biased region" description="Basic and acidic residues" evidence="1">
    <location>
        <begin position="455"/>
        <end position="490"/>
    </location>
</feature>
<sequence>MSTGREISTVKEVSAKKDGSPQRKKPTWKHYTFLVLLSICLITLFTVSIWKTVTDLDAQRKLNCETIKGNSDMYGLGIRLGVYIQLTVSAFMDSFGNQAYSAGLVPSTLWFLLALSVALSMVLYDSNTRSSEVYIIIVLGNAVTTIVLSKMAKFNPLKTTESYLLFLGRLLLWGIWMASTSVYWFTFLHSYVRESESCGTWGWIFFKVDLYGSFRTFNQVINMVEWVILGCLILAYLIGAIIFCYCLCRINLELQEGRHAQVSKFAILWDYLFVSIGQLRQIMYGVNELGFTLSAPCGRDDEESRSTNANPASSKMGRLGVRLKKHIEAHYTKKGQLVSGSGDSGAKGSRFGYWVYYDRILEAIGFKVIKVHLLLIWDITTIAYTILNVEFSIRMNNFDDVYDMWSIGQLIPVIIGAGGIGTAAAELYVYSREKILDVNWAGSVGVTGIGDQDSESERPEEPSEETHDKKTETQLNETHDKKAEISALEK</sequence>
<name>A0A3N4LAH0_9PEZI</name>
<feature type="transmembrane region" description="Helical" evidence="2">
    <location>
        <begin position="133"/>
        <end position="151"/>
    </location>
</feature>
<dbReference type="InParanoid" id="A0A3N4LAH0"/>